<gene>
    <name evidence="2" type="ORF">CKAH01_05647</name>
</gene>
<sequence>MKPLFNLFFMWVLFMTCSFGQTQESACKLATTNYNVGFNDIKSPGPKNQALSLPTPYFELAYEGFDIKAVARPSDVSDRKYLTYEGTSVSSTQAVRKDYNGSRVENFDLHGFDYKCVRTLFEPERRPCKITVTGVSGNGESVSESCNDDWMRADASFLRCDLKLMKNLKGIRIGTSRGGYPTTNRFTMVTVMDNLSLTVRRKQC</sequence>
<feature type="signal peptide" evidence="1">
    <location>
        <begin position="1"/>
        <end position="22"/>
    </location>
</feature>
<evidence type="ECO:0000256" key="1">
    <source>
        <dbReference type="SAM" id="SignalP"/>
    </source>
</evidence>
<reference evidence="2" key="1">
    <citation type="submission" date="2023-02" db="EMBL/GenBank/DDBJ databases">
        <title>Colletotrichum kahawae CIFC_Que2 genome sequencing and assembly.</title>
        <authorList>
            <person name="Baroncelli R."/>
        </authorList>
    </citation>
    <scope>NUCLEOTIDE SEQUENCE</scope>
    <source>
        <strain evidence="2">CIFC_Que2</strain>
    </source>
</reference>
<name>A0AAD9YDF0_COLKA</name>
<evidence type="ECO:0000313" key="3">
    <source>
        <dbReference type="Proteomes" id="UP001281614"/>
    </source>
</evidence>
<keyword evidence="3" id="KW-1185">Reference proteome</keyword>
<proteinExistence type="predicted"/>
<accession>A0AAD9YDF0</accession>
<comment type="caution">
    <text evidence="2">The sequence shown here is derived from an EMBL/GenBank/DDBJ whole genome shotgun (WGS) entry which is preliminary data.</text>
</comment>
<feature type="chain" id="PRO_5042050881" evidence="1">
    <location>
        <begin position="23"/>
        <end position="204"/>
    </location>
</feature>
<organism evidence="2 3">
    <name type="scientific">Colletotrichum kahawae</name>
    <name type="common">Coffee berry disease fungus</name>
    <dbReference type="NCBI Taxonomy" id="34407"/>
    <lineage>
        <taxon>Eukaryota</taxon>
        <taxon>Fungi</taxon>
        <taxon>Dikarya</taxon>
        <taxon>Ascomycota</taxon>
        <taxon>Pezizomycotina</taxon>
        <taxon>Sordariomycetes</taxon>
        <taxon>Hypocreomycetidae</taxon>
        <taxon>Glomerellales</taxon>
        <taxon>Glomerellaceae</taxon>
        <taxon>Colletotrichum</taxon>
        <taxon>Colletotrichum gloeosporioides species complex</taxon>
    </lineage>
</organism>
<evidence type="ECO:0000313" key="2">
    <source>
        <dbReference type="EMBL" id="KAK2757390.1"/>
    </source>
</evidence>
<dbReference type="AlphaFoldDB" id="A0AAD9YDF0"/>
<keyword evidence="1" id="KW-0732">Signal</keyword>
<dbReference type="Proteomes" id="UP001281614">
    <property type="component" value="Unassembled WGS sequence"/>
</dbReference>
<dbReference type="EMBL" id="VYYT01000200">
    <property type="protein sequence ID" value="KAK2757390.1"/>
    <property type="molecule type" value="Genomic_DNA"/>
</dbReference>
<protein>
    <submittedName>
        <fullName evidence="2">Endo-1,4-beta-glucanase</fullName>
    </submittedName>
</protein>